<protein>
    <submittedName>
        <fullName evidence="3">SseB family protein</fullName>
    </submittedName>
</protein>
<dbReference type="Pfam" id="PF07179">
    <property type="entry name" value="SseB"/>
    <property type="match status" value="1"/>
</dbReference>
<feature type="domain" description="SseB protein N-terminal" evidence="2">
    <location>
        <begin position="43"/>
        <end position="166"/>
    </location>
</feature>
<proteinExistence type="predicted"/>
<evidence type="ECO:0000313" key="4">
    <source>
        <dbReference type="Proteomes" id="UP000295198"/>
    </source>
</evidence>
<evidence type="ECO:0000313" key="3">
    <source>
        <dbReference type="EMBL" id="RYP86045.1"/>
    </source>
</evidence>
<dbReference type="EMBL" id="SDKM01000013">
    <property type="protein sequence ID" value="RYP86045.1"/>
    <property type="molecule type" value="Genomic_DNA"/>
</dbReference>
<evidence type="ECO:0000256" key="1">
    <source>
        <dbReference type="SAM" id="MobiDB-lite"/>
    </source>
</evidence>
<gene>
    <name evidence="3" type="ORF">EKO23_10505</name>
</gene>
<reference evidence="3 4" key="1">
    <citation type="submission" date="2019-01" db="EMBL/GenBank/DDBJ databases">
        <title>Nocardioides guangzhouensis sp. nov., an actinobacterium isolated from soil.</title>
        <authorList>
            <person name="Fu Y."/>
            <person name="Cai Y."/>
            <person name="Lin Z."/>
            <person name="Chen P."/>
        </authorList>
    </citation>
    <scope>NUCLEOTIDE SEQUENCE [LARGE SCALE GENOMIC DNA]</scope>
    <source>
        <strain evidence="3 4">130</strain>
    </source>
</reference>
<evidence type="ECO:0000259" key="2">
    <source>
        <dbReference type="Pfam" id="PF07179"/>
    </source>
</evidence>
<sequence length="203" mass="20532">MSDSDTPPGAPARGNPFPNRFEGARLQSAAFPDDTGEQPAGVVAALAAYAGSDRGADAHTAVLGVLQASRLLVPVVALLGEVEHDERGLAHDKSSDMAAVLLTGADGRLALLAFTGTGPLRAWNPEARPVAVPTRVAAQSAVQDGAAALVVDVAGPVPFVVEGDDLTGLAAGWTLARVEGRSVWLAPADGSDRAGNELGNSGR</sequence>
<organism evidence="3 4">
    <name type="scientific">Nocardioides guangzhouensis</name>
    <dbReference type="NCBI Taxonomy" id="2497878"/>
    <lineage>
        <taxon>Bacteria</taxon>
        <taxon>Bacillati</taxon>
        <taxon>Actinomycetota</taxon>
        <taxon>Actinomycetes</taxon>
        <taxon>Propionibacteriales</taxon>
        <taxon>Nocardioidaceae</taxon>
        <taxon>Nocardioides</taxon>
    </lineage>
</organism>
<dbReference type="InterPro" id="IPR009839">
    <property type="entry name" value="SseB_N"/>
</dbReference>
<name>A0A4Q4ZEH6_9ACTN</name>
<feature type="region of interest" description="Disordered" evidence="1">
    <location>
        <begin position="1"/>
        <end position="22"/>
    </location>
</feature>
<dbReference type="Proteomes" id="UP000295198">
    <property type="component" value="Unassembled WGS sequence"/>
</dbReference>
<accession>A0A4Q4ZEH6</accession>
<comment type="caution">
    <text evidence="3">The sequence shown here is derived from an EMBL/GenBank/DDBJ whole genome shotgun (WGS) entry which is preliminary data.</text>
</comment>
<dbReference type="AlphaFoldDB" id="A0A4Q4ZEH6"/>
<keyword evidence="4" id="KW-1185">Reference proteome</keyword>
<dbReference type="OrthoDB" id="5188303at2"/>
<dbReference type="RefSeq" id="WP_134716956.1">
    <property type="nucleotide sequence ID" value="NZ_SDKM01000013.1"/>
</dbReference>